<sequence>MSATEIDSSMNKLLDYVNREVDVRGLVEGKGWAHSIAHVADAITEGLKQSKLSKNLREELLLAIVEKMCFQNDSYLFEENERMVVPIITILQSEGNDYVLMKRIREKVAELCNVFPEDDEALLMYRFNFKQFLHSLYFHLEAKDQNEELRTLIKYSLRQLNEPYYHF</sequence>
<keyword evidence="2" id="KW-1185">Reference proteome</keyword>
<evidence type="ECO:0008006" key="3">
    <source>
        <dbReference type="Google" id="ProtNLM"/>
    </source>
</evidence>
<dbReference type="STRING" id="930131.SAMN05216389_104178"/>
<proteinExistence type="predicted"/>
<evidence type="ECO:0000313" key="1">
    <source>
        <dbReference type="EMBL" id="SET01661.1"/>
    </source>
</evidence>
<dbReference type="Proteomes" id="UP000198618">
    <property type="component" value="Unassembled WGS sequence"/>
</dbReference>
<protein>
    <recommendedName>
        <fullName evidence="3">DUF2785 domain-containing protein</fullName>
    </recommendedName>
</protein>
<reference evidence="1 2" key="1">
    <citation type="submission" date="2016-10" db="EMBL/GenBank/DDBJ databases">
        <authorList>
            <person name="de Groot N.N."/>
        </authorList>
    </citation>
    <scope>NUCLEOTIDE SEQUENCE [LARGE SCALE GENOMIC DNA]</scope>
    <source>
        <strain evidence="1 2">IBRC-M 10780</strain>
    </source>
</reference>
<dbReference type="EMBL" id="FOHE01000004">
    <property type="protein sequence ID" value="SET01661.1"/>
    <property type="molecule type" value="Genomic_DNA"/>
</dbReference>
<name>A0A1I0B4H8_9BACI</name>
<accession>A0A1I0B4H8</accession>
<dbReference type="Pfam" id="PF10978">
    <property type="entry name" value="DUF2785"/>
    <property type="match status" value="1"/>
</dbReference>
<organism evidence="1 2">
    <name type="scientific">Oceanobacillus limi</name>
    <dbReference type="NCBI Taxonomy" id="930131"/>
    <lineage>
        <taxon>Bacteria</taxon>
        <taxon>Bacillati</taxon>
        <taxon>Bacillota</taxon>
        <taxon>Bacilli</taxon>
        <taxon>Bacillales</taxon>
        <taxon>Bacillaceae</taxon>
        <taxon>Oceanobacillus</taxon>
    </lineage>
</organism>
<dbReference type="InterPro" id="IPR021247">
    <property type="entry name" value="DUF2785"/>
</dbReference>
<gene>
    <name evidence="1" type="ORF">SAMN05216389_104178</name>
</gene>
<dbReference type="AlphaFoldDB" id="A0A1I0B4H8"/>
<evidence type="ECO:0000313" key="2">
    <source>
        <dbReference type="Proteomes" id="UP000198618"/>
    </source>
</evidence>